<keyword evidence="3" id="KW-1185">Reference proteome</keyword>
<proteinExistence type="predicted"/>
<dbReference type="InterPro" id="IPR006881">
    <property type="entry name" value="RepA_C"/>
</dbReference>
<organism evidence="2 3">
    <name type="scientific">Burkholderia gladioli (strain BSR3)</name>
    <dbReference type="NCBI Taxonomy" id="999541"/>
    <lineage>
        <taxon>Bacteria</taxon>
        <taxon>Pseudomonadati</taxon>
        <taxon>Pseudomonadota</taxon>
        <taxon>Betaproteobacteria</taxon>
        <taxon>Burkholderiales</taxon>
        <taxon>Burkholderiaceae</taxon>
        <taxon>Burkholderia</taxon>
    </lineage>
</organism>
<keyword evidence="2" id="KW-0614">Plasmid</keyword>
<dbReference type="EMBL" id="CP002603">
    <property type="protein sequence ID" value="AEA65793.1"/>
    <property type="molecule type" value="Genomic_DNA"/>
</dbReference>
<name>F2LSJ7_BURGS</name>
<accession>F2LSJ7</accession>
<evidence type="ECO:0000256" key="1">
    <source>
        <dbReference type="SAM" id="MobiDB-lite"/>
    </source>
</evidence>
<feature type="region of interest" description="Disordered" evidence="1">
    <location>
        <begin position="91"/>
        <end position="119"/>
    </location>
</feature>
<gene>
    <name evidence="2" type="ordered locus">bgla_3p0920</name>
</gene>
<evidence type="ECO:0000313" key="2">
    <source>
        <dbReference type="EMBL" id="AEA65793.1"/>
    </source>
</evidence>
<evidence type="ECO:0000313" key="3">
    <source>
        <dbReference type="Proteomes" id="UP000008316"/>
    </source>
</evidence>
<reference evidence="2 3" key="1">
    <citation type="journal article" date="2011" name="J. Bacteriol.">
        <title>Complete genome sequence of Burkholderia gladioli BSR3.</title>
        <authorList>
            <person name="Seo Y.S."/>
            <person name="Lim J."/>
            <person name="Choi B.S."/>
            <person name="Kim H."/>
            <person name="Goo E."/>
            <person name="Lee B."/>
            <person name="Lim J.S."/>
            <person name="Choi I.Y."/>
            <person name="Moon J.S."/>
            <person name="Kim J."/>
            <person name="Hwang I."/>
        </authorList>
    </citation>
    <scope>NUCLEOTIDE SEQUENCE [LARGE SCALE GENOMIC DNA]</scope>
    <source>
        <strain evidence="2 3">BSR3</strain>
        <plasmid evidence="2">bgla_3p</plasmid>
    </source>
</reference>
<dbReference type="Pfam" id="PF04796">
    <property type="entry name" value="RepA_C"/>
    <property type="match status" value="1"/>
</dbReference>
<geneLocation type="plasmid" evidence="2 3">
    <name>bgla_3p</name>
</geneLocation>
<protein>
    <submittedName>
        <fullName evidence="2">RepA</fullName>
    </submittedName>
</protein>
<dbReference type="Proteomes" id="UP000008316">
    <property type="component" value="Plasmid bgla_3p"/>
</dbReference>
<sequence length="436" mass="48425">MRGSLLQLVRAGSESSVSSTESFDETAYREKLIKAGVSPADAQVTARNTAIARGASDARNAAPSRSQTTPAGDVFQLDLLSPANEISADLPNRPTVTTPSACALPPSVTTAPAADERPANLVAIPSVRSTRTRNVTSKKEDIPLSKRQRALIEEALCLEQEEAGGADATGYLARTLAQVTLPHVDPKLPLGQMYVRDTGKLTLTVVPTSKRHGVPYGVIPRMILAWICTEVVQTKERTLDLGRSQSEFMGQVGLHRNGRDIQRFRDQSLRLFKAVIAVEQVDQHADESRRLMISDQSNVFWHPTVEDQKSLWSSSLELTEGFYKEILRAPVPIKMEVYQALAKAPFAMDIYTWLTYRMFVLQRSGKSVVSIPWIALKLQFGSGYADTKQGLYDFRANFKKRLREVLLFYREAEDHVKDIGDHLQLTPCKLHIPPRG</sequence>
<dbReference type="AlphaFoldDB" id="F2LSJ7"/>
<dbReference type="RefSeq" id="WP_013691928.1">
    <property type="nucleotide sequence ID" value="NC_015378.1"/>
</dbReference>
<dbReference type="KEGG" id="bgd:bgla_3p0920"/>
<dbReference type="HOGENOM" id="CLU_051492_0_0_4"/>